<evidence type="ECO:0000313" key="3">
    <source>
        <dbReference type="EMBL" id="RZT88320.1"/>
    </source>
</evidence>
<organism evidence="3 4">
    <name type="scientific">Pseudonocardia sediminis</name>
    <dbReference type="NCBI Taxonomy" id="1397368"/>
    <lineage>
        <taxon>Bacteria</taxon>
        <taxon>Bacillati</taxon>
        <taxon>Actinomycetota</taxon>
        <taxon>Actinomycetes</taxon>
        <taxon>Pseudonocardiales</taxon>
        <taxon>Pseudonocardiaceae</taxon>
        <taxon>Pseudonocardia</taxon>
    </lineage>
</organism>
<dbReference type="AlphaFoldDB" id="A0A4V2FRE4"/>
<feature type="compositionally biased region" description="Low complexity" evidence="1">
    <location>
        <begin position="321"/>
        <end position="334"/>
    </location>
</feature>
<feature type="compositionally biased region" description="Polar residues" evidence="1">
    <location>
        <begin position="351"/>
        <end position="362"/>
    </location>
</feature>
<feature type="region of interest" description="Disordered" evidence="1">
    <location>
        <begin position="1"/>
        <end position="41"/>
    </location>
</feature>
<reference evidence="3 4" key="1">
    <citation type="submission" date="2019-02" db="EMBL/GenBank/DDBJ databases">
        <title>Sequencing the genomes of 1000 actinobacteria strains.</title>
        <authorList>
            <person name="Klenk H.-P."/>
        </authorList>
    </citation>
    <scope>NUCLEOTIDE SEQUENCE [LARGE SCALE GENOMIC DNA]</scope>
    <source>
        <strain evidence="3 4">DSM 45779</strain>
    </source>
</reference>
<keyword evidence="4" id="KW-1185">Reference proteome</keyword>
<feature type="domain" description="Anti-sigma-D factor RsdA sigma factor binding region" evidence="2">
    <location>
        <begin position="56"/>
        <end position="105"/>
    </location>
</feature>
<sequence length="386" mass="38806">MRDLGNHGSDRRPPRPDDTDPFGNVRQGRFGTNGHAHAAAPTHRFEYELDDEGPIDLVELQADDELINALSSGMGMTGSGRGGYDSDDRLVAMLASWKADVDAEPIPALVEPDVAAQMLQPSRPSRRGVSYLRPIAAAAAVAAVALAAVSIGAHEAVPGDTLWGVSKVLYSERAEQVQAASDLRTGIERVNAKLAAGDTVGAQQDLAALAPLLSKVEPGQQQTYFSQQSDFLVAKVAETPPGTPTDPSAPLRNGTAAPQPPAAEGEADPAPAPAPAPGAGTPASPNGPSSGSGTPGTAPGAGTPGQGGPTDPRAVQGPEATDPSTTDPSAIPTTSPTPPPPTSPTPEGSVDPSTTGPTTRPTASGEGTSDPTTSSSSSGAVSSTPN</sequence>
<feature type="compositionally biased region" description="Low complexity" evidence="1">
    <location>
        <begin position="364"/>
        <end position="386"/>
    </location>
</feature>
<proteinExistence type="predicted"/>
<dbReference type="Pfam" id="PF16751">
    <property type="entry name" value="RsdA_SigD_bd"/>
    <property type="match status" value="1"/>
</dbReference>
<evidence type="ECO:0000313" key="4">
    <source>
        <dbReference type="Proteomes" id="UP000291591"/>
    </source>
</evidence>
<dbReference type="PRINTS" id="PR01217">
    <property type="entry name" value="PRICHEXTENSN"/>
</dbReference>
<feature type="compositionally biased region" description="Pro residues" evidence="1">
    <location>
        <begin position="335"/>
        <end position="344"/>
    </location>
</feature>
<dbReference type="Proteomes" id="UP000291591">
    <property type="component" value="Unassembled WGS sequence"/>
</dbReference>
<feature type="compositionally biased region" description="Basic and acidic residues" evidence="1">
    <location>
        <begin position="1"/>
        <end position="18"/>
    </location>
</feature>
<dbReference type="InterPro" id="IPR031928">
    <property type="entry name" value="RsdA_SigD-bd"/>
</dbReference>
<accession>A0A4V2FRE4</accession>
<evidence type="ECO:0000259" key="2">
    <source>
        <dbReference type="Pfam" id="PF16751"/>
    </source>
</evidence>
<evidence type="ECO:0000256" key="1">
    <source>
        <dbReference type="SAM" id="MobiDB-lite"/>
    </source>
</evidence>
<protein>
    <submittedName>
        <fullName evidence="3">Anti-sigma-D factor RsdA-like protein</fullName>
    </submittedName>
</protein>
<comment type="caution">
    <text evidence="3">The sequence shown here is derived from an EMBL/GenBank/DDBJ whole genome shotgun (WGS) entry which is preliminary data.</text>
</comment>
<gene>
    <name evidence="3" type="ORF">EV383_5259</name>
</gene>
<dbReference type="EMBL" id="SHKL01000001">
    <property type="protein sequence ID" value="RZT88320.1"/>
    <property type="molecule type" value="Genomic_DNA"/>
</dbReference>
<feature type="compositionally biased region" description="Low complexity" evidence="1">
    <location>
        <begin position="277"/>
        <end position="301"/>
    </location>
</feature>
<name>A0A4V2FRE4_PSEST</name>
<feature type="region of interest" description="Disordered" evidence="1">
    <location>
        <begin position="237"/>
        <end position="386"/>
    </location>
</feature>
<dbReference type="OrthoDB" id="5191711at2"/>
<dbReference type="RefSeq" id="WP_130292335.1">
    <property type="nucleotide sequence ID" value="NZ_SHKL01000001.1"/>
</dbReference>